<dbReference type="InterPro" id="IPR020784">
    <property type="entry name" value="Ribosomal_uL11_N"/>
</dbReference>
<comment type="caution">
    <text evidence="9">The sequence shown here is derived from an EMBL/GenBank/DDBJ whole genome shotgun (WGS) entry which is preliminary data.</text>
</comment>
<dbReference type="InterPro" id="IPR036769">
    <property type="entry name" value="Ribosomal_uL11_C_sf"/>
</dbReference>
<feature type="domain" description="Large ribosomal subunit protein uL11 N-terminal" evidence="8">
    <location>
        <begin position="517"/>
        <end position="571"/>
    </location>
</feature>
<dbReference type="InterPro" id="IPR036796">
    <property type="entry name" value="Ribosomal_uL11_N_sf"/>
</dbReference>
<evidence type="ECO:0008006" key="11">
    <source>
        <dbReference type="Google" id="ProtNLM"/>
    </source>
</evidence>
<gene>
    <name evidence="9" type="ORF">FNF29_00179</name>
</gene>
<dbReference type="Pfam" id="PF03946">
    <property type="entry name" value="Ribosomal_L11_N"/>
    <property type="match status" value="1"/>
</dbReference>
<dbReference type="GO" id="GO:0070180">
    <property type="term" value="F:large ribosomal subunit rRNA binding"/>
    <property type="evidence" value="ECO:0007669"/>
    <property type="project" value="TreeGrafter"/>
</dbReference>
<evidence type="ECO:0000256" key="4">
    <source>
        <dbReference type="RuleBase" id="RU003978"/>
    </source>
</evidence>
<dbReference type="GO" id="GO:0003735">
    <property type="term" value="F:structural constituent of ribosome"/>
    <property type="evidence" value="ECO:0007669"/>
    <property type="project" value="InterPro"/>
</dbReference>
<dbReference type="SUPFAM" id="SSF54747">
    <property type="entry name" value="Ribosomal L11/L12e N-terminal domain"/>
    <property type="match status" value="1"/>
</dbReference>
<keyword evidence="6" id="KW-1133">Transmembrane helix</keyword>
<dbReference type="GO" id="GO:0022625">
    <property type="term" value="C:cytosolic large ribosomal subunit"/>
    <property type="evidence" value="ECO:0007669"/>
    <property type="project" value="TreeGrafter"/>
</dbReference>
<comment type="similarity">
    <text evidence="1 4">Belongs to the universal ribosomal protein uL11 family.</text>
</comment>
<dbReference type="InterPro" id="IPR020785">
    <property type="entry name" value="Ribosomal_uL11_CS"/>
</dbReference>
<evidence type="ECO:0000313" key="9">
    <source>
        <dbReference type="EMBL" id="KAA0157603.1"/>
    </source>
</evidence>
<keyword evidence="6" id="KW-0812">Transmembrane</keyword>
<keyword evidence="2 4" id="KW-0689">Ribosomal protein</keyword>
<dbReference type="SMART" id="SM00649">
    <property type="entry name" value="RL11"/>
    <property type="match status" value="1"/>
</dbReference>
<evidence type="ECO:0000259" key="8">
    <source>
        <dbReference type="Pfam" id="PF03946"/>
    </source>
</evidence>
<evidence type="ECO:0000256" key="5">
    <source>
        <dbReference type="SAM" id="MobiDB-lite"/>
    </source>
</evidence>
<feature type="transmembrane region" description="Helical" evidence="6">
    <location>
        <begin position="359"/>
        <end position="379"/>
    </location>
</feature>
<organism evidence="9 10">
    <name type="scientific">Cafeteria roenbergensis</name>
    <name type="common">Marine flagellate</name>
    <dbReference type="NCBI Taxonomy" id="33653"/>
    <lineage>
        <taxon>Eukaryota</taxon>
        <taxon>Sar</taxon>
        <taxon>Stramenopiles</taxon>
        <taxon>Bigyra</taxon>
        <taxon>Opalozoa</taxon>
        <taxon>Bicosoecida</taxon>
        <taxon>Cafeteriaceae</taxon>
        <taxon>Cafeteria</taxon>
    </lineage>
</organism>
<reference evidence="9 10" key="1">
    <citation type="submission" date="2019-07" db="EMBL/GenBank/DDBJ databases">
        <title>Genomes of Cafeteria roenbergensis.</title>
        <authorList>
            <person name="Fischer M.G."/>
            <person name="Hackl T."/>
            <person name="Roman M."/>
        </authorList>
    </citation>
    <scope>NUCLEOTIDE SEQUENCE [LARGE SCALE GENOMIC DNA]</scope>
    <source>
        <strain evidence="9 10">BVI</strain>
    </source>
</reference>
<feature type="transmembrane region" description="Helical" evidence="6">
    <location>
        <begin position="436"/>
        <end position="457"/>
    </location>
</feature>
<feature type="domain" description="Large ribosomal subunit protein uL11 C-terminal" evidence="7">
    <location>
        <begin position="576"/>
        <end position="644"/>
    </location>
</feature>
<feature type="transmembrane region" description="Helical" evidence="6">
    <location>
        <begin position="265"/>
        <end position="287"/>
    </location>
</feature>
<evidence type="ECO:0000313" key="10">
    <source>
        <dbReference type="Proteomes" id="UP000323011"/>
    </source>
</evidence>
<dbReference type="HAMAP" id="MF_00736">
    <property type="entry name" value="Ribosomal_uL11"/>
    <property type="match status" value="1"/>
</dbReference>
<keyword evidence="6" id="KW-0472">Membrane</keyword>
<feature type="transmembrane region" description="Helical" evidence="6">
    <location>
        <begin position="220"/>
        <end position="244"/>
    </location>
</feature>
<dbReference type="AlphaFoldDB" id="A0A5A8CWP5"/>
<dbReference type="SUPFAM" id="SSF46906">
    <property type="entry name" value="Ribosomal protein L11, C-terminal domain"/>
    <property type="match status" value="1"/>
</dbReference>
<dbReference type="EMBL" id="VLTN01000001">
    <property type="protein sequence ID" value="KAA0157603.1"/>
    <property type="molecule type" value="Genomic_DNA"/>
</dbReference>
<sequence>MSEARVLARAMGGAPGRGASAAATVVVLAALSKGRSGVLSVIQWVVRALSSAPGVAKNLGPGGAAALAAGLAASLLVLLAPSELARAAEGVAEPVTERVQSAARMAVVAAGRASAVALQSVTRAAENARAGATALVGSALAATVTTAHAALDLRRIVRLAIARVTPRIRAAVSARLRRGLRISMLGPLQPAEPVGEATPPRISDSDSGGDALWACTKDPLWWGLHALGATPVLGQLWWVVVFLMHDRRDEGRVADFIVTFESSSFLSVGMYALVSGAATLLACSAWMPEHVPCDSATVPDSRWISGWAAESAGQWARGVVEGLRWGAGAEAEGALPLAGAAGTCPACAVYGPRASVMDAVFFLVQATLVLASFAMLPYTSRLSHRRGGRADASSDGEGGRAPAALQDDGAADKPSALLRPWYGAHPRVRGGELQQLLWYFTVVTLACASAVAAVFLVGGVTWRTLATAYWIRCAFGLLALPFALFKIPHGRHPRSRRRSFNMPPKPDASADAKYLFMKVTGGDPAPPSVLAPKLGPLGMSPKKVGDDIQAATKEWKGIKVMVKITIQNRQAGVDVIPTTAPLILKALGVCRDRKKVKEVVHDGNLTMDQVIDIARTMRASSQAREFSGTVKEVLGTCFSVGCSVNGKHPRDIQGMIDSGDVTVGDA</sequence>
<name>A0A5A8CWP5_CAFRO</name>
<dbReference type="CDD" id="cd00349">
    <property type="entry name" value="Ribosomal_L11"/>
    <property type="match status" value="1"/>
</dbReference>
<dbReference type="Proteomes" id="UP000323011">
    <property type="component" value="Unassembled WGS sequence"/>
</dbReference>
<feature type="transmembrane region" description="Helical" evidence="6">
    <location>
        <begin position="469"/>
        <end position="488"/>
    </location>
</feature>
<dbReference type="PANTHER" id="PTHR11661:SF2">
    <property type="entry name" value="LARGE RIBOSOMAL SUBUNIT PROTEIN UL11"/>
    <property type="match status" value="1"/>
</dbReference>
<evidence type="ECO:0000259" key="7">
    <source>
        <dbReference type="Pfam" id="PF00298"/>
    </source>
</evidence>
<dbReference type="GO" id="GO:0006412">
    <property type="term" value="P:translation"/>
    <property type="evidence" value="ECO:0007669"/>
    <property type="project" value="InterPro"/>
</dbReference>
<proteinExistence type="inferred from homology"/>
<evidence type="ECO:0000256" key="2">
    <source>
        <dbReference type="ARBA" id="ARBA00022980"/>
    </source>
</evidence>
<dbReference type="InterPro" id="IPR000911">
    <property type="entry name" value="Ribosomal_uL11"/>
</dbReference>
<dbReference type="Gene3D" id="1.10.10.250">
    <property type="entry name" value="Ribosomal protein L11, C-terminal domain"/>
    <property type="match status" value="1"/>
</dbReference>
<evidence type="ECO:0000256" key="6">
    <source>
        <dbReference type="SAM" id="Phobius"/>
    </source>
</evidence>
<dbReference type="InterPro" id="IPR020783">
    <property type="entry name" value="Ribosomal_uL11_C"/>
</dbReference>
<evidence type="ECO:0000256" key="3">
    <source>
        <dbReference type="ARBA" id="ARBA00023274"/>
    </source>
</evidence>
<protein>
    <recommendedName>
        <fullName evidence="11">Ribosomal protein L11 C-terminal domain-containing protein</fullName>
    </recommendedName>
</protein>
<evidence type="ECO:0000256" key="1">
    <source>
        <dbReference type="ARBA" id="ARBA00010537"/>
    </source>
</evidence>
<dbReference type="PROSITE" id="PS00359">
    <property type="entry name" value="RIBOSOMAL_L11"/>
    <property type="match status" value="1"/>
</dbReference>
<dbReference type="Pfam" id="PF00298">
    <property type="entry name" value="Ribosomal_L11"/>
    <property type="match status" value="1"/>
</dbReference>
<dbReference type="Gene3D" id="3.30.1550.10">
    <property type="entry name" value="Ribosomal protein L11/L12, N-terminal domain"/>
    <property type="match status" value="1"/>
</dbReference>
<keyword evidence="10" id="KW-1185">Reference proteome</keyword>
<feature type="region of interest" description="Disordered" evidence="5">
    <location>
        <begin position="385"/>
        <end position="408"/>
    </location>
</feature>
<keyword evidence="3 4" id="KW-0687">Ribonucleoprotein</keyword>
<dbReference type="PANTHER" id="PTHR11661">
    <property type="entry name" value="60S RIBOSOMAL PROTEIN L12"/>
    <property type="match status" value="1"/>
</dbReference>
<accession>A0A5A8CWP5</accession>